<dbReference type="AlphaFoldDB" id="A0A507C6K2"/>
<name>A0A507C6K2_9FUNG</name>
<dbReference type="Proteomes" id="UP000320475">
    <property type="component" value="Unassembled WGS sequence"/>
</dbReference>
<proteinExistence type="predicted"/>
<evidence type="ECO:0000313" key="3">
    <source>
        <dbReference type="Proteomes" id="UP000320475"/>
    </source>
</evidence>
<comment type="caution">
    <text evidence="2">The sequence shown here is derived from an EMBL/GenBank/DDBJ whole genome shotgun (WGS) entry which is preliminary data.</text>
</comment>
<reference evidence="2 3" key="1">
    <citation type="journal article" date="2019" name="Sci. Rep.">
        <title>Comparative genomics of chytrid fungi reveal insights into the obligate biotrophic and pathogenic lifestyle of Synchytrium endobioticum.</title>
        <authorList>
            <person name="van de Vossenberg B.T.L.H."/>
            <person name="Warris S."/>
            <person name="Nguyen H.D.T."/>
            <person name="van Gent-Pelzer M.P.E."/>
            <person name="Joly D.L."/>
            <person name="van de Geest H.C."/>
            <person name="Bonants P.J.M."/>
            <person name="Smith D.S."/>
            <person name="Levesque C.A."/>
            <person name="van der Lee T.A.J."/>
        </authorList>
    </citation>
    <scope>NUCLEOTIDE SEQUENCE [LARGE SCALE GENOMIC DNA]</scope>
    <source>
        <strain evidence="2 3">LEV6574</strain>
    </source>
</reference>
<accession>A0A507C6K2</accession>
<organism evidence="2 3">
    <name type="scientific">Synchytrium endobioticum</name>
    <dbReference type="NCBI Taxonomy" id="286115"/>
    <lineage>
        <taxon>Eukaryota</taxon>
        <taxon>Fungi</taxon>
        <taxon>Fungi incertae sedis</taxon>
        <taxon>Chytridiomycota</taxon>
        <taxon>Chytridiomycota incertae sedis</taxon>
        <taxon>Chytridiomycetes</taxon>
        <taxon>Synchytriales</taxon>
        <taxon>Synchytriaceae</taxon>
        <taxon>Synchytrium</taxon>
    </lineage>
</organism>
<dbReference type="EMBL" id="QEAM01000789">
    <property type="protein sequence ID" value="TPX34978.1"/>
    <property type="molecule type" value="Genomic_DNA"/>
</dbReference>
<feature type="region of interest" description="Disordered" evidence="1">
    <location>
        <begin position="33"/>
        <end position="71"/>
    </location>
</feature>
<sequence length="71" mass="7746">MKCPVPPALKVSPKVVVLDNNKYEEVKEIPDVKAVKPSSKAKAKRAPSGRNSRTKTVEKDDSDEDLLGESP</sequence>
<protein>
    <submittedName>
        <fullName evidence="2">Uncharacterized protein</fullName>
    </submittedName>
</protein>
<evidence type="ECO:0000313" key="2">
    <source>
        <dbReference type="EMBL" id="TPX34978.1"/>
    </source>
</evidence>
<evidence type="ECO:0000256" key="1">
    <source>
        <dbReference type="SAM" id="MobiDB-lite"/>
    </source>
</evidence>
<gene>
    <name evidence="2" type="ORF">SeLEV6574_g08229</name>
</gene>
<feature type="compositionally biased region" description="Acidic residues" evidence="1">
    <location>
        <begin position="60"/>
        <end position="71"/>
    </location>
</feature>